<dbReference type="InterPro" id="IPR002528">
    <property type="entry name" value="MATE_fam"/>
</dbReference>
<feature type="transmembrane region" description="Helical" evidence="11">
    <location>
        <begin position="78"/>
        <end position="99"/>
    </location>
</feature>
<evidence type="ECO:0000256" key="7">
    <source>
        <dbReference type="ARBA" id="ARBA00022989"/>
    </source>
</evidence>
<comment type="caution">
    <text evidence="12">The sequence shown here is derived from an EMBL/GenBank/DDBJ whole genome shotgun (WGS) entry which is preliminary data.</text>
</comment>
<dbReference type="GO" id="GO:0015297">
    <property type="term" value="F:antiporter activity"/>
    <property type="evidence" value="ECO:0007669"/>
    <property type="project" value="InterPro"/>
</dbReference>
<dbReference type="GO" id="GO:0046677">
    <property type="term" value="P:response to antibiotic"/>
    <property type="evidence" value="ECO:0007669"/>
    <property type="project" value="UniProtKB-KW"/>
</dbReference>
<feature type="transmembrane region" description="Helical" evidence="11">
    <location>
        <begin position="386"/>
        <end position="411"/>
    </location>
</feature>
<keyword evidence="13" id="KW-1185">Reference proteome</keyword>
<keyword evidence="5" id="KW-1003">Cell membrane</keyword>
<feature type="transmembrane region" description="Helical" evidence="11">
    <location>
        <begin position="191"/>
        <end position="215"/>
    </location>
</feature>
<feature type="transmembrane region" description="Helical" evidence="11">
    <location>
        <begin position="423"/>
        <end position="446"/>
    </location>
</feature>
<dbReference type="EMBL" id="JAAIII010000004">
    <property type="protein sequence ID" value="NMM94267.1"/>
    <property type="molecule type" value="Genomic_DNA"/>
</dbReference>
<keyword evidence="6 11" id="KW-0812">Transmembrane</keyword>
<organism evidence="12 13">
    <name type="scientific">Bifidobacterium oedipodis</name>
    <dbReference type="NCBI Taxonomy" id="2675322"/>
    <lineage>
        <taxon>Bacteria</taxon>
        <taxon>Bacillati</taxon>
        <taxon>Actinomycetota</taxon>
        <taxon>Actinomycetes</taxon>
        <taxon>Bifidobacteriales</taxon>
        <taxon>Bifidobacteriaceae</taxon>
        <taxon>Bifidobacterium</taxon>
    </lineage>
</organism>
<dbReference type="RefSeq" id="WP_169172308.1">
    <property type="nucleotide sequence ID" value="NZ_JAAIII010000004.1"/>
</dbReference>
<keyword evidence="8 11" id="KW-0472">Membrane</keyword>
<evidence type="ECO:0000256" key="2">
    <source>
        <dbReference type="ARBA" id="ARBA00008417"/>
    </source>
</evidence>
<feature type="transmembrane region" description="Helical" evidence="11">
    <location>
        <begin position="164"/>
        <end position="184"/>
    </location>
</feature>
<feature type="transmembrane region" description="Helical" evidence="11">
    <location>
        <begin position="297"/>
        <end position="314"/>
    </location>
</feature>
<evidence type="ECO:0000256" key="5">
    <source>
        <dbReference type="ARBA" id="ARBA00022475"/>
    </source>
</evidence>
<dbReference type="GO" id="GO:0042910">
    <property type="term" value="F:xenobiotic transmembrane transporter activity"/>
    <property type="evidence" value="ECO:0007669"/>
    <property type="project" value="InterPro"/>
</dbReference>
<sequence>MSLSQKTTNSRQTSQSQTGDGAQTSRRGNDVLGSKPIAPLVASLALPAVVAQACNAMYTIVDRLFLAHIPEIGDQAMTGVGICFPITLAISAFAMLVGMGGAPLASIELGRGNRKNAEQLLGTSVAMLLALGIVIPTLLQVTKTPILNAFGASEATLPYAEDFLGIYLTGSICVMFALGLNTFITAQGRALVAMGSVLIGALSSLALDPLFIFVFGMGVKGAALANVLAQSFSAIWVLAFLTSDRGSIRLRGRYLRFTRQLAPMLLLGFSPFIMQITESVIQVVFNASLERYGGDDYVATMTIMLSLMQLIFIFSQGISQGLQPVIGYNYGAKLYDRVRTAYRGTMIVQVAINCTMTTLFALFAQYLAGLFSSDPTIIGIVEHTLPWFVCGMGVFGVQNIVQCAFVGMGQAKPSLFLAIFRKIILLVPLAFLLPTLGLGTTGVFLAEPISDATSALVAGLLFHHSVKRLLK</sequence>
<dbReference type="AlphaFoldDB" id="A0A7Y0EQ12"/>
<dbReference type="InterPro" id="IPR048279">
    <property type="entry name" value="MdtK-like"/>
</dbReference>
<reference evidence="12 13" key="1">
    <citation type="submission" date="2020-02" db="EMBL/GenBank/DDBJ databases">
        <title>Characterization of phylogenetic diversity of novel bifidobacterial species isolated in Czech ZOOs.</title>
        <authorList>
            <person name="Lugli G.A."/>
            <person name="Vera N.B."/>
            <person name="Ventura M."/>
        </authorList>
    </citation>
    <scope>NUCLEOTIDE SEQUENCE [LARGE SCALE GENOMIC DNA]</scope>
    <source>
        <strain evidence="12 13">DSM 109957</strain>
    </source>
</reference>
<dbReference type="Pfam" id="PF01554">
    <property type="entry name" value="MatE"/>
    <property type="match status" value="2"/>
</dbReference>
<protein>
    <recommendedName>
        <fullName evidence="3">Multidrug export protein MepA</fullName>
    </recommendedName>
</protein>
<feature type="transmembrane region" description="Helical" evidence="11">
    <location>
        <begin position="37"/>
        <end position="58"/>
    </location>
</feature>
<dbReference type="GO" id="GO:0005886">
    <property type="term" value="C:plasma membrane"/>
    <property type="evidence" value="ECO:0007669"/>
    <property type="project" value="UniProtKB-SubCell"/>
</dbReference>
<dbReference type="Proteomes" id="UP000532194">
    <property type="component" value="Unassembled WGS sequence"/>
</dbReference>
<feature type="transmembrane region" description="Helical" evidence="11">
    <location>
        <begin position="120"/>
        <end position="139"/>
    </location>
</feature>
<evidence type="ECO:0000256" key="8">
    <source>
        <dbReference type="ARBA" id="ARBA00023136"/>
    </source>
</evidence>
<accession>A0A7Y0EQ12</accession>
<name>A0A7Y0EQ12_9BIFI</name>
<feature type="compositionally biased region" description="Low complexity" evidence="10">
    <location>
        <begin position="1"/>
        <end position="18"/>
    </location>
</feature>
<evidence type="ECO:0000256" key="6">
    <source>
        <dbReference type="ARBA" id="ARBA00022692"/>
    </source>
</evidence>
<evidence type="ECO:0000256" key="1">
    <source>
        <dbReference type="ARBA" id="ARBA00004651"/>
    </source>
</evidence>
<keyword evidence="4" id="KW-0813">Transport</keyword>
<evidence type="ECO:0000256" key="3">
    <source>
        <dbReference type="ARBA" id="ARBA00022106"/>
    </source>
</evidence>
<comment type="subcellular location">
    <subcellularLocation>
        <location evidence="1">Cell membrane</location>
        <topology evidence="1">Multi-pass membrane protein</topology>
    </subcellularLocation>
</comment>
<dbReference type="PANTHER" id="PTHR43823:SF3">
    <property type="entry name" value="MULTIDRUG EXPORT PROTEIN MEPA"/>
    <property type="match status" value="1"/>
</dbReference>
<feature type="transmembrane region" description="Helical" evidence="11">
    <location>
        <begin position="346"/>
        <end position="366"/>
    </location>
</feature>
<evidence type="ECO:0000256" key="4">
    <source>
        <dbReference type="ARBA" id="ARBA00022448"/>
    </source>
</evidence>
<feature type="transmembrane region" description="Helical" evidence="11">
    <location>
        <begin position="221"/>
        <end position="241"/>
    </location>
</feature>
<dbReference type="InterPro" id="IPR045070">
    <property type="entry name" value="MATE_MepA-like"/>
</dbReference>
<feature type="transmembrane region" description="Helical" evidence="11">
    <location>
        <begin position="261"/>
        <end position="285"/>
    </location>
</feature>
<evidence type="ECO:0000313" key="13">
    <source>
        <dbReference type="Proteomes" id="UP000532194"/>
    </source>
</evidence>
<comment type="similarity">
    <text evidence="2">Belongs to the multi antimicrobial extrusion (MATE) (TC 2.A.66.1) family. MepA subfamily.</text>
</comment>
<feature type="region of interest" description="Disordered" evidence="10">
    <location>
        <begin position="1"/>
        <end position="29"/>
    </location>
</feature>
<dbReference type="NCBIfam" id="TIGR00797">
    <property type="entry name" value="matE"/>
    <property type="match status" value="1"/>
</dbReference>
<evidence type="ECO:0000256" key="10">
    <source>
        <dbReference type="SAM" id="MobiDB-lite"/>
    </source>
</evidence>
<gene>
    <name evidence="12" type="ORF">G1C95_1454</name>
</gene>
<dbReference type="InterPro" id="IPR051327">
    <property type="entry name" value="MATE_MepA_subfamily"/>
</dbReference>
<keyword evidence="7 11" id="KW-1133">Transmembrane helix</keyword>
<evidence type="ECO:0000313" key="12">
    <source>
        <dbReference type="EMBL" id="NMM94267.1"/>
    </source>
</evidence>
<dbReference type="PIRSF" id="PIRSF006603">
    <property type="entry name" value="DinF"/>
    <property type="match status" value="1"/>
</dbReference>
<proteinExistence type="inferred from homology"/>
<dbReference type="PANTHER" id="PTHR43823">
    <property type="entry name" value="SPORULATION PROTEIN YKVU"/>
    <property type="match status" value="1"/>
</dbReference>
<evidence type="ECO:0000256" key="9">
    <source>
        <dbReference type="ARBA" id="ARBA00023251"/>
    </source>
</evidence>
<dbReference type="CDD" id="cd13143">
    <property type="entry name" value="MATE_MepA_like"/>
    <property type="match status" value="1"/>
</dbReference>
<keyword evidence="9" id="KW-0046">Antibiotic resistance</keyword>
<evidence type="ECO:0000256" key="11">
    <source>
        <dbReference type="SAM" id="Phobius"/>
    </source>
</evidence>